<feature type="region of interest" description="Disordered" evidence="1">
    <location>
        <begin position="90"/>
        <end position="121"/>
    </location>
</feature>
<evidence type="ECO:0000313" key="2">
    <source>
        <dbReference type="EMBL" id="GEQ99883.1"/>
    </source>
</evidence>
<dbReference type="Proteomes" id="UP000325187">
    <property type="component" value="Unassembled WGS sequence"/>
</dbReference>
<feature type="compositionally biased region" description="Pro residues" evidence="1">
    <location>
        <begin position="99"/>
        <end position="111"/>
    </location>
</feature>
<dbReference type="Pfam" id="PF05258">
    <property type="entry name" value="DciA"/>
    <property type="match status" value="1"/>
</dbReference>
<comment type="caution">
    <text evidence="2">The sequence shown here is derived from an EMBL/GenBank/DDBJ whole genome shotgun (WGS) entry which is preliminary data.</text>
</comment>
<name>A0A5A7MX18_9PROT</name>
<dbReference type="AlphaFoldDB" id="A0A5A7MX18"/>
<reference evidence="2 3" key="1">
    <citation type="submission" date="2019-09" db="EMBL/GenBank/DDBJ databases">
        <title>NBRP : Genome information of microbial organism related human and environment.</title>
        <authorList>
            <person name="Hattori M."/>
            <person name="Oshima K."/>
            <person name="Inaba H."/>
            <person name="Suda W."/>
            <person name="Sakamoto M."/>
            <person name="Iino T."/>
            <person name="Kitahara M."/>
            <person name="Oshida Y."/>
            <person name="Iida T."/>
            <person name="Kudo T."/>
            <person name="Itoh T."/>
            <person name="Ohkuma M."/>
        </authorList>
    </citation>
    <scope>NUCLEOTIDE SEQUENCE [LARGE SCALE GENOMIC DNA]</scope>
    <source>
        <strain evidence="2 3">Mie-1</strain>
    </source>
</reference>
<organism evidence="2 3">
    <name type="scientific">Iodidimonas gelatinilytica</name>
    <dbReference type="NCBI Taxonomy" id="1236966"/>
    <lineage>
        <taxon>Bacteria</taxon>
        <taxon>Pseudomonadati</taxon>
        <taxon>Pseudomonadota</taxon>
        <taxon>Alphaproteobacteria</taxon>
        <taxon>Iodidimonadales</taxon>
        <taxon>Iodidimonadaceae</taxon>
        <taxon>Iodidimonas</taxon>
    </lineage>
</organism>
<dbReference type="EMBL" id="BKCM01000002">
    <property type="protein sequence ID" value="GEQ99883.1"/>
    <property type="molecule type" value="Genomic_DNA"/>
</dbReference>
<protein>
    <recommendedName>
        <fullName evidence="4">DUF721 domain-containing protein</fullName>
    </recommendedName>
</protein>
<dbReference type="PIRSF" id="PIRSF032064">
    <property type="entry name" value="UCP032064"/>
    <property type="match status" value="1"/>
</dbReference>
<proteinExistence type="predicted"/>
<dbReference type="InterPro" id="IPR007922">
    <property type="entry name" value="DciA-like"/>
</dbReference>
<evidence type="ECO:0000313" key="3">
    <source>
        <dbReference type="Proteomes" id="UP000325187"/>
    </source>
</evidence>
<evidence type="ECO:0000256" key="1">
    <source>
        <dbReference type="SAM" id="MobiDB-lite"/>
    </source>
</evidence>
<sequence length="152" mass="16919">MPDIARTAWRSRGFINQEIVARWVEIVGEDIAGNAVPLRLSFPRGERMGGTLEIRVTPAFAPMLQHSEPRIIERVNRFFGYGAVARIKLQQGPVQRQAPPKPPAPPSPPDPQAVAQSGKLVKPIKDDKLRELLERWGAAILQKNAPEHEGRP</sequence>
<accession>A0A5A7MX18</accession>
<keyword evidence="3" id="KW-1185">Reference proteome</keyword>
<dbReference type="InterPro" id="IPR010593">
    <property type="entry name" value="DUF1159"/>
</dbReference>
<gene>
    <name evidence="2" type="ORF">JCM17845_05070</name>
</gene>
<evidence type="ECO:0008006" key="4">
    <source>
        <dbReference type="Google" id="ProtNLM"/>
    </source>
</evidence>